<dbReference type="SUPFAM" id="SSF81383">
    <property type="entry name" value="F-box domain"/>
    <property type="match status" value="1"/>
</dbReference>
<evidence type="ECO:0000259" key="1">
    <source>
        <dbReference type="PROSITE" id="PS50181"/>
    </source>
</evidence>
<dbReference type="Gene3D" id="1.20.1280.50">
    <property type="match status" value="1"/>
</dbReference>
<dbReference type="Pfam" id="PF12937">
    <property type="entry name" value="F-box-like"/>
    <property type="match status" value="1"/>
</dbReference>
<evidence type="ECO:0000313" key="3">
    <source>
        <dbReference type="Proteomes" id="UP000298061"/>
    </source>
</evidence>
<accession>A0A4Y9ZPA4</accession>
<dbReference type="EMBL" id="SFCI01001325">
    <property type="protein sequence ID" value="TFY76090.1"/>
    <property type="molecule type" value="Genomic_DNA"/>
</dbReference>
<feature type="non-terminal residue" evidence="2">
    <location>
        <position position="112"/>
    </location>
</feature>
<comment type="caution">
    <text evidence="2">The sequence shown here is derived from an EMBL/GenBank/DDBJ whole genome shotgun (WGS) entry which is preliminary data.</text>
</comment>
<dbReference type="InterPro" id="IPR036047">
    <property type="entry name" value="F-box-like_dom_sf"/>
</dbReference>
<reference evidence="2 3" key="1">
    <citation type="submission" date="2019-02" db="EMBL/GenBank/DDBJ databases">
        <title>Genome sequencing of the rare red list fungi Hericium alpestre (H. flagellum).</title>
        <authorList>
            <person name="Buettner E."/>
            <person name="Kellner H."/>
        </authorList>
    </citation>
    <scope>NUCLEOTIDE SEQUENCE [LARGE SCALE GENOMIC DNA]</scope>
    <source>
        <strain evidence="2 3">DSM 108284</strain>
    </source>
</reference>
<evidence type="ECO:0000313" key="2">
    <source>
        <dbReference type="EMBL" id="TFY76090.1"/>
    </source>
</evidence>
<protein>
    <recommendedName>
        <fullName evidence="1">F-box domain-containing protein</fullName>
    </recommendedName>
</protein>
<proteinExistence type="predicted"/>
<sequence>MIGSTMQARYRVKSAKQKRPLKPSSPFIGRLPTDLHLLILQNLPVPDIPAYARASRALARLAASDPVWDRRWTALDAEKYAFGLVLDDLAARASKAATDVPPTLDVADDDFG</sequence>
<dbReference type="Proteomes" id="UP000298061">
    <property type="component" value="Unassembled WGS sequence"/>
</dbReference>
<organism evidence="2 3">
    <name type="scientific">Hericium alpestre</name>
    <dbReference type="NCBI Taxonomy" id="135208"/>
    <lineage>
        <taxon>Eukaryota</taxon>
        <taxon>Fungi</taxon>
        <taxon>Dikarya</taxon>
        <taxon>Basidiomycota</taxon>
        <taxon>Agaricomycotina</taxon>
        <taxon>Agaricomycetes</taxon>
        <taxon>Russulales</taxon>
        <taxon>Hericiaceae</taxon>
        <taxon>Hericium</taxon>
    </lineage>
</organism>
<feature type="domain" description="F-box" evidence="1">
    <location>
        <begin position="25"/>
        <end position="71"/>
    </location>
</feature>
<gene>
    <name evidence="2" type="ORF">EWM64_g7922</name>
</gene>
<keyword evidence="3" id="KW-1185">Reference proteome</keyword>
<dbReference type="InterPro" id="IPR001810">
    <property type="entry name" value="F-box_dom"/>
</dbReference>
<dbReference type="OrthoDB" id="5554140at2759"/>
<dbReference type="STRING" id="135208.A0A4Y9ZPA4"/>
<dbReference type="AlphaFoldDB" id="A0A4Y9ZPA4"/>
<dbReference type="PROSITE" id="PS50181">
    <property type="entry name" value="FBOX"/>
    <property type="match status" value="1"/>
</dbReference>
<name>A0A4Y9ZPA4_9AGAM</name>